<name>A0A951QCQ6_9CYAN</name>
<evidence type="ECO:0000313" key="1">
    <source>
        <dbReference type="EMBL" id="MBW4659499.1"/>
    </source>
</evidence>
<reference evidence="1" key="2">
    <citation type="journal article" date="2022" name="Microbiol. Resour. Announc.">
        <title>Metagenome Sequencing to Explore Phylogenomics of Terrestrial Cyanobacteria.</title>
        <authorList>
            <person name="Ward R.D."/>
            <person name="Stajich J.E."/>
            <person name="Johansen J.R."/>
            <person name="Huntemann M."/>
            <person name="Clum A."/>
            <person name="Foster B."/>
            <person name="Foster B."/>
            <person name="Roux S."/>
            <person name="Palaniappan K."/>
            <person name="Varghese N."/>
            <person name="Mukherjee S."/>
            <person name="Reddy T.B.K."/>
            <person name="Daum C."/>
            <person name="Copeland A."/>
            <person name="Chen I.A."/>
            <person name="Ivanova N.N."/>
            <person name="Kyrpides N.C."/>
            <person name="Shapiro N."/>
            <person name="Eloe-Fadrosh E.A."/>
            <person name="Pietrasiak N."/>
        </authorList>
    </citation>
    <scope>NUCLEOTIDE SEQUENCE</scope>
    <source>
        <strain evidence="1">UHER 2000/2452</strain>
    </source>
</reference>
<organism evidence="1 2">
    <name type="scientific">Drouetiella hepatica Uher 2000/2452</name>
    <dbReference type="NCBI Taxonomy" id="904376"/>
    <lineage>
        <taxon>Bacteria</taxon>
        <taxon>Bacillati</taxon>
        <taxon>Cyanobacteriota</taxon>
        <taxon>Cyanophyceae</taxon>
        <taxon>Oculatellales</taxon>
        <taxon>Oculatellaceae</taxon>
        <taxon>Drouetiella</taxon>
    </lineage>
</organism>
<proteinExistence type="predicted"/>
<reference evidence="1" key="1">
    <citation type="submission" date="2021-05" db="EMBL/GenBank/DDBJ databases">
        <authorList>
            <person name="Pietrasiak N."/>
            <person name="Ward R."/>
            <person name="Stajich J.E."/>
            <person name="Kurbessoian T."/>
        </authorList>
    </citation>
    <scope>NUCLEOTIDE SEQUENCE</scope>
    <source>
        <strain evidence="1">UHER 2000/2452</strain>
    </source>
</reference>
<evidence type="ECO:0000313" key="2">
    <source>
        <dbReference type="Proteomes" id="UP000757435"/>
    </source>
</evidence>
<dbReference type="AlphaFoldDB" id="A0A951QCQ6"/>
<sequence>MKELQDEVSVSMILEPGTYIIRIESGIFSSGTNSDEEGEPIVLLWIYGGKVINQKTNVEAQTTWSSLNGYDDTLTLNVLEASTLCAFFFDTRLSGVYLSDRETEITLTAVQI</sequence>
<dbReference type="EMBL" id="JAHHHD010000012">
    <property type="protein sequence ID" value="MBW4659499.1"/>
    <property type="molecule type" value="Genomic_DNA"/>
</dbReference>
<gene>
    <name evidence="1" type="ORF">KME15_12555</name>
</gene>
<comment type="caution">
    <text evidence="1">The sequence shown here is derived from an EMBL/GenBank/DDBJ whole genome shotgun (WGS) entry which is preliminary data.</text>
</comment>
<accession>A0A951QCQ6</accession>
<dbReference type="Proteomes" id="UP000757435">
    <property type="component" value="Unassembled WGS sequence"/>
</dbReference>
<protein>
    <submittedName>
        <fullName evidence="1">Uncharacterized protein</fullName>
    </submittedName>
</protein>